<dbReference type="Proteomes" id="UP000805649">
    <property type="component" value="Unassembled WGS sequence"/>
</dbReference>
<proteinExistence type="predicted"/>
<evidence type="ECO:0000313" key="2">
    <source>
        <dbReference type="Proteomes" id="UP000805649"/>
    </source>
</evidence>
<name>A0ACC3Z0Z1_COLTU</name>
<accession>A0ACC3Z0Z1</accession>
<evidence type="ECO:0000313" key="1">
    <source>
        <dbReference type="EMBL" id="KAL0937749.1"/>
    </source>
</evidence>
<comment type="caution">
    <text evidence="1">The sequence shown here is derived from an EMBL/GenBank/DDBJ whole genome shotgun (WGS) entry which is preliminary data.</text>
</comment>
<organism evidence="1 2">
    <name type="scientific">Colletotrichum truncatum</name>
    <name type="common">Anthracnose fungus</name>
    <name type="synonym">Colletotrichum capsici</name>
    <dbReference type="NCBI Taxonomy" id="5467"/>
    <lineage>
        <taxon>Eukaryota</taxon>
        <taxon>Fungi</taxon>
        <taxon>Dikarya</taxon>
        <taxon>Ascomycota</taxon>
        <taxon>Pezizomycotina</taxon>
        <taxon>Sordariomycetes</taxon>
        <taxon>Hypocreomycetidae</taxon>
        <taxon>Glomerellales</taxon>
        <taxon>Glomerellaceae</taxon>
        <taxon>Colletotrichum</taxon>
        <taxon>Colletotrichum truncatum species complex</taxon>
    </lineage>
</organism>
<dbReference type="EMBL" id="VUJX02000004">
    <property type="protein sequence ID" value="KAL0937749.1"/>
    <property type="molecule type" value="Genomic_DNA"/>
</dbReference>
<reference evidence="1 2" key="1">
    <citation type="journal article" date="2020" name="Phytopathology">
        <title>Genome Sequence Resources of Colletotrichum truncatum, C. plurivorum, C. musicola, and C. sojae: Four Species Pathogenic to Soybean (Glycine max).</title>
        <authorList>
            <person name="Rogerio F."/>
            <person name="Boufleur T.R."/>
            <person name="Ciampi-Guillardi M."/>
            <person name="Sukno S.A."/>
            <person name="Thon M.R."/>
            <person name="Massola Junior N.S."/>
            <person name="Baroncelli R."/>
        </authorList>
    </citation>
    <scope>NUCLEOTIDE SEQUENCE [LARGE SCALE GENOMIC DNA]</scope>
    <source>
        <strain evidence="1 2">CMES1059</strain>
    </source>
</reference>
<protein>
    <submittedName>
        <fullName evidence="1">Integral membrane protein</fullName>
    </submittedName>
</protein>
<keyword evidence="2" id="KW-1185">Reference proteome</keyword>
<gene>
    <name evidence="1" type="ORF">CTRU02_207480</name>
</gene>
<sequence length="546" mass="58269">MPSTLPAPGSSSQTALNDELLHSSNPSQHHSSQHPNSLKQNNTEYESLLPPLLDPENLTGTTSRNVSRTKGVAVIVALAGVNFLNTMGSGILIAALPRIASDVGLSENLALWPAAVYSLAAGCLLLIFGAVADVVGAKIMWLTGSFLYAVFTVAVGLARTGLQLVFFRTVLGISIAMCLPTAMSFITSTFPRGTWRNVAFSMNGIGFPLGYALGLVVGGIFVDTAGWRWGYYVMATINICLWAAAIWSLPSVHQQSEKKWTRRLTEDIDWIGALIISTALGLLLYVLAMATQSYTNLSNASNIVLLVAVVALLASFPVWMDVQVKKNRPALIPNHLWQNTSFTSICVSIFLSWAALNSIQYFIMLYFQEVQNVSALQSSLRFLPHIIVGTAVNTACAWLVAKVKVQTLSGVSAIITVVAPLLMATVDIDGDYWHAPFWALALSPVSADALFTISNLIISDAFPADVQSLAGGVFAEVGQIGNAVGLAVTAAIAASVTAHSDADAREARMEGYRAGFWTILATTIAVVVITFWGLREGGTVGEGEED</sequence>